<dbReference type="Gene3D" id="1.10.10.60">
    <property type="entry name" value="Homeodomain-like"/>
    <property type="match status" value="2"/>
</dbReference>
<evidence type="ECO:0000313" key="6">
    <source>
        <dbReference type="Proteomes" id="UP000436047"/>
    </source>
</evidence>
<dbReference type="Pfam" id="PF02311">
    <property type="entry name" value="AraC_binding"/>
    <property type="match status" value="1"/>
</dbReference>
<evidence type="ECO:0000256" key="1">
    <source>
        <dbReference type="ARBA" id="ARBA00023015"/>
    </source>
</evidence>
<dbReference type="PROSITE" id="PS01124">
    <property type="entry name" value="HTH_ARAC_FAMILY_2"/>
    <property type="match status" value="1"/>
</dbReference>
<dbReference type="Pfam" id="PF12833">
    <property type="entry name" value="HTH_18"/>
    <property type="match status" value="1"/>
</dbReference>
<keyword evidence="6" id="KW-1185">Reference proteome</keyword>
<feature type="domain" description="HTH araC/xylS-type" evidence="4">
    <location>
        <begin position="206"/>
        <end position="304"/>
    </location>
</feature>
<dbReference type="InterPro" id="IPR009057">
    <property type="entry name" value="Homeodomain-like_sf"/>
</dbReference>
<name>A0A6N7W5C2_9FIRM</name>
<dbReference type="AlphaFoldDB" id="A0A6N7W5C2"/>
<dbReference type="SUPFAM" id="SSF51215">
    <property type="entry name" value="Regulatory protein AraC"/>
    <property type="match status" value="1"/>
</dbReference>
<protein>
    <submittedName>
        <fullName evidence="5">AraC family transcriptional regulator</fullName>
    </submittedName>
</protein>
<dbReference type="GO" id="GO:0043565">
    <property type="term" value="F:sequence-specific DNA binding"/>
    <property type="evidence" value="ECO:0007669"/>
    <property type="project" value="InterPro"/>
</dbReference>
<dbReference type="GO" id="GO:0003700">
    <property type="term" value="F:DNA-binding transcription factor activity"/>
    <property type="evidence" value="ECO:0007669"/>
    <property type="project" value="InterPro"/>
</dbReference>
<dbReference type="EMBL" id="VUMI01000027">
    <property type="protein sequence ID" value="MSS89762.1"/>
    <property type="molecule type" value="Genomic_DNA"/>
</dbReference>
<evidence type="ECO:0000259" key="4">
    <source>
        <dbReference type="PROSITE" id="PS01124"/>
    </source>
</evidence>
<accession>A0A6N7W5C2</accession>
<dbReference type="SMART" id="SM00342">
    <property type="entry name" value="HTH_ARAC"/>
    <property type="match status" value="1"/>
</dbReference>
<keyword evidence="3" id="KW-0804">Transcription</keyword>
<gene>
    <name evidence="5" type="ORF">FYJ45_16170</name>
</gene>
<evidence type="ECO:0000256" key="2">
    <source>
        <dbReference type="ARBA" id="ARBA00023125"/>
    </source>
</evidence>
<evidence type="ECO:0000313" key="5">
    <source>
        <dbReference type="EMBL" id="MSS89762.1"/>
    </source>
</evidence>
<keyword evidence="2" id="KW-0238">DNA-binding</keyword>
<sequence>MKNIRQNKFMEKGLTSWSADSWSLFSNPSQTAQSIFFYMQETGCFHTFYPYYTERENLNSFLILHTISGRGILCCQGQEYELGPGSSFFINCMDYHKYFTPEGSHWDFLWLHFNGSNALGYFMEFTKNGFGILEKQEGAAPSRIESGIRQIMELYSKKNITTEVLSAQLITSILTEFLLRRSAGTGSASAADAHSPDDILIPPGIREAERYINRHFQEPLLLDDLARQLHVSKYHFIREFSRYVGSSPHEYQIELRLSYAKELLKYTDLPVNEIAERCGINQASHFINLFKSREHITPLQFRKSWKP</sequence>
<dbReference type="GeneID" id="86054578"/>
<comment type="caution">
    <text evidence="5">The sequence shown here is derived from an EMBL/GenBank/DDBJ whole genome shotgun (WGS) entry which is preliminary data.</text>
</comment>
<evidence type="ECO:0000256" key="3">
    <source>
        <dbReference type="ARBA" id="ARBA00023163"/>
    </source>
</evidence>
<dbReference type="RefSeq" id="WP_154465769.1">
    <property type="nucleotide sequence ID" value="NZ_JAXDZL010000169.1"/>
</dbReference>
<dbReference type="Proteomes" id="UP000436047">
    <property type="component" value="Unassembled WGS sequence"/>
</dbReference>
<dbReference type="SUPFAM" id="SSF46689">
    <property type="entry name" value="Homeodomain-like"/>
    <property type="match status" value="2"/>
</dbReference>
<dbReference type="InterPro" id="IPR018060">
    <property type="entry name" value="HTH_AraC"/>
</dbReference>
<dbReference type="InterPro" id="IPR037923">
    <property type="entry name" value="HTH-like"/>
</dbReference>
<dbReference type="PANTHER" id="PTHR43280">
    <property type="entry name" value="ARAC-FAMILY TRANSCRIPTIONAL REGULATOR"/>
    <property type="match status" value="1"/>
</dbReference>
<dbReference type="Gene3D" id="2.60.120.280">
    <property type="entry name" value="Regulatory protein AraC"/>
    <property type="match status" value="1"/>
</dbReference>
<keyword evidence="1" id="KW-0805">Transcription regulation</keyword>
<proteinExistence type="predicted"/>
<organism evidence="5 6">
    <name type="scientific">Eisenbergiella porci</name>
    <dbReference type="NCBI Taxonomy" id="2652274"/>
    <lineage>
        <taxon>Bacteria</taxon>
        <taxon>Bacillati</taxon>
        <taxon>Bacillota</taxon>
        <taxon>Clostridia</taxon>
        <taxon>Lachnospirales</taxon>
        <taxon>Lachnospiraceae</taxon>
        <taxon>Eisenbergiella</taxon>
    </lineage>
</organism>
<dbReference type="PANTHER" id="PTHR43280:SF2">
    <property type="entry name" value="HTH-TYPE TRANSCRIPTIONAL REGULATOR EXSA"/>
    <property type="match status" value="1"/>
</dbReference>
<dbReference type="InterPro" id="IPR003313">
    <property type="entry name" value="AraC-bd"/>
</dbReference>
<reference evidence="5 6" key="1">
    <citation type="submission" date="2019-08" db="EMBL/GenBank/DDBJ databases">
        <title>In-depth cultivation of the pig gut microbiome towards novel bacterial diversity and tailored functional studies.</title>
        <authorList>
            <person name="Wylensek D."/>
            <person name="Hitch T.C.A."/>
            <person name="Clavel T."/>
        </authorList>
    </citation>
    <scope>NUCLEOTIDE SEQUENCE [LARGE SCALE GENOMIC DNA]</scope>
    <source>
        <strain evidence="5 6">WCA-389-WT-23B</strain>
    </source>
</reference>